<dbReference type="PANTHER" id="PTHR31701">
    <property type="entry name" value="ENDOPLASMIC RETICULUM MEMBRANE-ASSOCIATED RNA DEGRADATION PROTEIN"/>
    <property type="match status" value="1"/>
</dbReference>
<dbReference type="AlphaFoldDB" id="A0A8S3ZEE0"/>
<protein>
    <recommendedName>
        <fullName evidence="1">DUF4209 domain-containing protein</fullName>
    </recommendedName>
</protein>
<dbReference type="Proteomes" id="UP000678393">
    <property type="component" value="Unassembled WGS sequence"/>
</dbReference>
<evidence type="ECO:0000259" key="1">
    <source>
        <dbReference type="Pfam" id="PF13910"/>
    </source>
</evidence>
<dbReference type="Pfam" id="PF13910">
    <property type="entry name" value="DUF4209"/>
    <property type="match status" value="1"/>
</dbReference>
<keyword evidence="3" id="KW-1185">Reference proteome</keyword>
<gene>
    <name evidence="2" type="ORF">CUNI_LOCUS13187</name>
</gene>
<reference evidence="2" key="1">
    <citation type="submission" date="2021-04" db="EMBL/GenBank/DDBJ databases">
        <authorList>
            <consortium name="Molecular Ecology Group"/>
        </authorList>
    </citation>
    <scope>NUCLEOTIDE SEQUENCE</scope>
</reference>
<sequence length="715" mass="80497">MASTDRPTSFIYSLVKNESSSALSPVVKQLLCDIGVADDVSSRSVAAEVCTEPAAVRGRLRRQQDLLSADGFILFDQCADLLPRISGQPAEDYYINSVSALAETFRCSQDILQDMPLEEFSHIYEESLVALDCFIIISLFLLGGKQCPLMLKDLITARELEQSLGPHVLRLLQVVIGPPVSMNIRNVCWHGFLSEHELPRRYIFFLLLLTASLGRVLQDRGIYHGDICARDYHSLTRTDDIALPDAAARSLEECLLNSWLVTSENINFFKAALAFLKHQKYGLCSVLLLPLLEHSLRRLFVVVNDCPHRLVTAEATSLYTTFEEILDQSLPDRRENKLGQVLGEPCMDLLHDLLIYPGGPRVRDKLGHGEADCHTVPGSLPVILLVIFARLARIAHDDDDDFEVSSCTPVAEMLHGLSGYRSVFHPVSLLHQRIQNLCSVAATLPADLHTSPGLENWNLGDGVEVFFNKNEVFMDIQQSLTQWLESIAASMGAVTLSEWQQMRPRLSTPFSCVYEDVTRMLPHKLKTLYRWQKDVYTVKKLDDGVQQTLHLDIRRLVSSENVKVTESEIVGILSRMIAETETVLTQTRLALQLRQEQLQKKQLRSRQRDNLTRLLAFLPCASLLANYVAVLSAWQVSHLDDYQTLDTRGLKTLQRFLKSTLRTCENVRTFTSRESNKWSQASQVLVEELKSAVKLSGLSVFFGKAVEGKSFSHML</sequence>
<name>A0A8S3ZEE0_9EUPU</name>
<comment type="caution">
    <text evidence="2">The sequence shown here is derived from an EMBL/GenBank/DDBJ whole genome shotgun (WGS) entry which is preliminary data.</text>
</comment>
<dbReference type="PANTHER" id="PTHR31701:SF2">
    <property type="entry name" value="ENDOPLASMIC RETICULUM MEMBRANE-ASSOCIATED RNA DEGRADATION PROTEIN"/>
    <property type="match status" value="1"/>
</dbReference>
<dbReference type="EMBL" id="CAJHNH020002755">
    <property type="protein sequence ID" value="CAG5127629.1"/>
    <property type="molecule type" value="Genomic_DNA"/>
</dbReference>
<dbReference type="InterPro" id="IPR039635">
    <property type="entry name" value="ERMARD"/>
</dbReference>
<dbReference type="OrthoDB" id="49386at2759"/>
<dbReference type="InterPro" id="IPR025209">
    <property type="entry name" value="DUF4209"/>
</dbReference>
<evidence type="ECO:0000313" key="2">
    <source>
        <dbReference type="EMBL" id="CAG5127629.1"/>
    </source>
</evidence>
<evidence type="ECO:0000313" key="3">
    <source>
        <dbReference type="Proteomes" id="UP000678393"/>
    </source>
</evidence>
<organism evidence="2 3">
    <name type="scientific">Candidula unifasciata</name>
    <dbReference type="NCBI Taxonomy" id="100452"/>
    <lineage>
        <taxon>Eukaryota</taxon>
        <taxon>Metazoa</taxon>
        <taxon>Spiralia</taxon>
        <taxon>Lophotrochozoa</taxon>
        <taxon>Mollusca</taxon>
        <taxon>Gastropoda</taxon>
        <taxon>Heterobranchia</taxon>
        <taxon>Euthyneura</taxon>
        <taxon>Panpulmonata</taxon>
        <taxon>Eupulmonata</taxon>
        <taxon>Stylommatophora</taxon>
        <taxon>Helicina</taxon>
        <taxon>Helicoidea</taxon>
        <taxon>Geomitridae</taxon>
        <taxon>Candidula</taxon>
    </lineage>
</organism>
<feature type="domain" description="DUF4209" evidence="1">
    <location>
        <begin position="145"/>
        <end position="213"/>
    </location>
</feature>
<accession>A0A8S3ZEE0</accession>
<proteinExistence type="predicted"/>